<evidence type="ECO:0000256" key="2">
    <source>
        <dbReference type="ARBA" id="ARBA00022617"/>
    </source>
</evidence>
<feature type="domain" description="Cytochrome c" evidence="7">
    <location>
        <begin position="162"/>
        <end position="254"/>
    </location>
</feature>
<dbReference type="EMBL" id="JACHFK010000001">
    <property type="protein sequence ID" value="MBB5375557.1"/>
    <property type="molecule type" value="Genomic_DNA"/>
</dbReference>
<keyword evidence="4" id="KW-0249">Electron transport</keyword>
<reference evidence="8 9" key="1">
    <citation type="submission" date="2020-08" db="EMBL/GenBank/DDBJ databases">
        <title>Genomic Encyclopedia of Type Strains, Phase IV (KMG-IV): sequencing the most valuable type-strain genomes for metagenomic binning, comparative biology and taxonomic classification.</title>
        <authorList>
            <person name="Goeker M."/>
        </authorList>
    </citation>
    <scope>NUCLEOTIDE SEQUENCE [LARGE SCALE GENOMIC DNA]</scope>
    <source>
        <strain evidence="8 9">DSM 27521</strain>
    </source>
</reference>
<evidence type="ECO:0000256" key="1">
    <source>
        <dbReference type="ARBA" id="ARBA00022448"/>
    </source>
</evidence>
<dbReference type="PANTHER" id="PTHR33751:SF9">
    <property type="entry name" value="CYTOCHROME C4"/>
    <property type="match status" value="1"/>
</dbReference>
<comment type="caution">
    <text evidence="8">The sequence shown here is derived from an EMBL/GenBank/DDBJ whole genome shotgun (WGS) entry which is preliminary data.</text>
</comment>
<keyword evidence="2 6" id="KW-0349">Heme</keyword>
<dbReference type="PANTHER" id="PTHR33751">
    <property type="entry name" value="CBB3-TYPE CYTOCHROME C OXIDASE SUBUNIT FIXP"/>
    <property type="match status" value="1"/>
</dbReference>
<gene>
    <name evidence="8" type="ORF">HNQ07_001001</name>
</gene>
<accession>A0A7W8KCA6</accession>
<evidence type="ECO:0000313" key="8">
    <source>
        <dbReference type="EMBL" id="MBB5375557.1"/>
    </source>
</evidence>
<evidence type="ECO:0000256" key="5">
    <source>
        <dbReference type="ARBA" id="ARBA00023004"/>
    </source>
</evidence>
<dbReference type="Proteomes" id="UP000539473">
    <property type="component" value="Unassembled WGS sequence"/>
</dbReference>
<dbReference type="Pfam" id="PF00034">
    <property type="entry name" value="Cytochrom_C"/>
    <property type="match status" value="2"/>
</dbReference>
<dbReference type="GO" id="GO:0009055">
    <property type="term" value="F:electron transfer activity"/>
    <property type="evidence" value="ECO:0007669"/>
    <property type="project" value="InterPro"/>
</dbReference>
<feature type="domain" description="Cytochrome c" evidence="7">
    <location>
        <begin position="72"/>
        <end position="152"/>
    </location>
</feature>
<dbReference type="SUPFAM" id="SSF46626">
    <property type="entry name" value="Cytochrome c"/>
    <property type="match status" value="2"/>
</dbReference>
<dbReference type="AlphaFoldDB" id="A0A7W8KCA6"/>
<dbReference type="InterPro" id="IPR036909">
    <property type="entry name" value="Cyt_c-like_dom_sf"/>
</dbReference>
<evidence type="ECO:0000256" key="6">
    <source>
        <dbReference type="PROSITE-ProRule" id="PRU00433"/>
    </source>
</evidence>
<proteinExistence type="predicted"/>
<evidence type="ECO:0000313" key="9">
    <source>
        <dbReference type="Proteomes" id="UP000539473"/>
    </source>
</evidence>
<dbReference type="GO" id="GO:0046872">
    <property type="term" value="F:metal ion binding"/>
    <property type="evidence" value="ECO:0007669"/>
    <property type="project" value="UniProtKB-KW"/>
</dbReference>
<keyword evidence="5 6" id="KW-0408">Iron</keyword>
<evidence type="ECO:0000256" key="4">
    <source>
        <dbReference type="ARBA" id="ARBA00022982"/>
    </source>
</evidence>
<evidence type="ECO:0000259" key="7">
    <source>
        <dbReference type="PROSITE" id="PS51007"/>
    </source>
</evidence>
<keyword evidence="3 6" id="KW-0479">Metal-binding</keyword>
<protein>
    <submittedName>
        <fullName evidence="8">Cytochrome c553</fullName>
    </submittedName>
</protein>
<keyword evidence="1" id="KW-0813">Transport</keyword>
<evidence type="ECO:0000256" key="3">
    <source>
        <dbReference type="ARBA" id="ARBA00022723"/>
    </source>
</evidence>
<dbReference type="InterPro" id="IPR009056">
    <property type="entry name" value="Cyt_c-like_dom"/>
</dbReference>
<name>A0A7W8KCA6_9DEIO</name>
<dbReference type="GO" id="GO:0020037">
    <property type="term" value="F:heme binding"/>
    <property type="evidence" value="ECO:0007669"/>
    <property type="project" value="InterPro"/>
</dbReference>
<dbReference type="PROSITE" id="PS51007">
    <property type="entry name" value="CYTC"/>
    <property type="match status" value="2"/>
</dbReference>
<dbReference type="InterPro" id="IPR050597">
    <property type="entry name" value="Cytochrome_c_Oxidase_Subunit"/>
</dbReference>
<dbReference type="RefSeq" id="WP_229831715.1">
    <property type="nucleotide sequence ID" value="NZ_BNAJ01000001.1"/>
</dbReference>
<organism evidence="8 9">
    <name type="scientific">Deinococcus metalli</name>
    <dbReference type="NCBI Taxonomy" id="1141878"/>
    <lineage>
        <taxon>Bacteria</taxon>
        <taxon>Thermotogati</taxon>
        <taxon>Deinococcota</taxon>
        <taxon>Deinococci</taxon>
        <taxon>Deinococcales</taxon>
        <taxon>Deinococcaceae</taxon>
        <taxon>Deinococcus</taxon>
    </lineage>
</organism>
<sequence length="255" mass="26903">MNSLSGEAVCAAVRRRTVGQRFPSPLEVMMSRAIRRRLPALVVLPLAAGLIGAVAQTAPPGGNPLALTYTAPDAARGQALAGQRECASCHGGGLVTTYPGLPSLAGQQPSYLRLQLAAFRAKLRPNDTMQKVAADLKDQDIADLAAYAATLTPGPAWKADDALRAKGMALFMAGDGKRNLMACVICHGANGRGDDRLGVASITNLAPEYAQRVLHEFKDAPGFPIPHPDAMRIVLKDYTQADLDAMVAYISSMTP</sequence>
<dbReference type="Gene3D" id="1.10.760.10">
    <property type="entry name" value="Cytochrome c-like domain"/>
    <property type="match status" value="2"/>
</dbReference>